<evidence type="ECO:0000313" key="3">
    <source>
        <dbReference type="EMBL" id="MCG4961944.1"/>
    </source>
</evidence>
<keyword evidence="1" id="KW-0175">Coiled coil</keyword>
<evidence type="ECO:0000256" key="1">
    <source>
        <dbReference type="SAM" id="Coils"/>
    </source>
</evidence>
<reference evidence="3" key="1">
    <citation type="submission" date="2022-01" db="EMBL/GenBank/DDBJ databases">
        <title>Collection of gut derived symbiotic bacterial strains cultured from healthy donors.</title>
        <authorList>
            <person name="Lin H."/>
            <person name="Kohout C."/>
            <person name="Waligurski E."/>
            <person name="Pamer E.G."/>
        </authorList>
    </citation>
    <scope>NUCLEOTIDE SEQUENCE</scope>
    <source>
        <strain evidence="3">DFI.1.149</strain>
    </source>
</reference>
<accession>A0AAW5CMC3</accession>
<comment type="caution">
    <text evidence="3">The sequence shown here is derived from an EMBL/GenBank/DDBJ whole genome shotgun (WGS) entry which is preliminary data.</text>
</comment>
<dbReference type="RefSeq" id="WP_237983060.1">
    <property type="nucleotide sequence ID" value="NZ_JAHONY010000047.1"/>
</dbReference>
<dbReference type="AlphaFoldDB" id="A0AAW5CMC3"/>
<dbReference type="EMBL" id="JAKNDN010000051">
    <property type="protein sequence ID" value="MCG4961944.1"/>
    <property type="molecule type" value="Genomic_DNA"/>
</dbReference>
<sequence length="121" mass="14524">MRRKIGTLIVFSYLCKTMQEKDKNTSNSVWVSRLMNKYTITLLIFLVWLAFFDRNSLVGKMQLRGKIATLKKEKAYYQNKIEEDNRKMKELLSNKDNLEKFAREQYLMKNKNEDIFVIVNK</sequence>
<dbReference type="Proteomes" id="UP001199750">
    <property type="component" value="Unassembled WGS sequence"/>
</dbReference>
<feature type="coiled-coil region" evidence="1">
    <location>
        <begin position="67"/>
        <end position="101"/>
    </location>
</feature>
<protein>
    <submittedName>
        <fullName evidence="3">Septum formation initiator family protein</fullName>
    </submittedName>
</protein>
<keyword evidence="2" id="KW-0472">Membrane</keyword>
<evidence type="ECO:0000313" key="4">
    <source>
        <dbReference type="Proteomes" id="UP001199750"/>
    </source>
</evidence>
<keyword evidence="2" id="KW-0812">Transmembrane</keyword>
<dbReference type="Pfam" id="PF04977">
    <property type="entry name" value="DivIC"/>
    <property type="match status" value="1"/>
</dbReference>
<proteinExistence type="predicted"/>
<gene>
    <name evidence="3" type="ORF">L0P03_19175</name>
</gene>
<organism evidence="3 4">
    <name type="scientific">Odoribacter splanchnicus</name>
    <dbReference type="NCBI Taxonomy" id="28118"/>
    <lineage>
        <taxon>Bacteria</taxon>
        <taxon>Pseudomonadati</taxon>
        <taxon>Bacteroidota</taxon>
        <taxon>Bacteroidia</taxon>
        <taxon>Bacteroidales</taxon>
        <taxon>Odoribacteraceae</taxon>
        <taxon>Odoribacter</taxon>
    </lineage>
</organism>
<dbReference type="InterPro" id="IPR007060">
    <property type="entry name" value="FtsL/DivIC"/>
</dbReference>
<name>A0AAW5CMC3_9BACT</name>
<evidence type="ECO:0000256" key="2">
    <source>
        <dbReference type="SAM" id="Phobius"/>
    </source>
</evidence>
<feature type="transmembrane region" description="Helical" evidence="2">
    <location>
        <begin position="35"/>
        <end position="52"/>
    </location>
</feature>
<keyword evidence="2" id="KW-1133">Transmembrane helix</keyword>